<keyword evidence="2" id="KW-1185">Reference proteome</keyword>
<proteinExistence type="predicted"/>
<comment type="caution">
    <text evidence="1">The sequence shown here is derived from an EMBL/GenBank/DDBJ whole genome shotgun (WGS) entry which is preliminary data.</text>
</comment>
<reference evidence="1 2" key="1">
    <citation type="submission" date="2018-10" db="EMBL/GenBank/DDBJ databases">
        <title>Lactobacillus sp. R7 and Lactobacillus sp. R19 isolated from fermented mustard green product of Taiwan.</title>
        <authorList>
            <person name="Lin S.-T."/>
        </authorList>
    </citation>
    <scope>NUCLEOTIDE SEQUENCE [LARGE SCALE GENOMIC DNA]</scope>
    <source>
        <strain evidence="1 2">BCRC 81127</strain>
    </source>
</reference>
<organism evidence="1 2">
    <name type="scientific">Companilactobacillus suantsaicola</name>
    <dbReference type="NCBI Taxonomy" id="2487723"/>
    <lineage>
        <taxon>Bacteria</taxon>
        <taxon>Bacillati</taxon>
        <taxon>Bacillota</taxon>
        <taxon>Bacilli</taxon>
        <taxon>Lactobacillales</taxon>
        <taxon>Lactobacillaceae</taxon>
        <taxon>Companilactobacillus</taxon>
    </lineage>
</organism>
<protein>
    <submittedName>
        <fullName evidence="1">Capsid protein</fullName>
    </submittedName>
</protein>
<sequence>MAINVSINMKGINDMPNRVKAGRKAAASQAQSEMEKYVPYKEGDLRDDSYVTDDGRTIRYTQPYAHAQFIGLIDNQYPIHNYSTPGTGKRWDLRLKGNKSKMRHVKRALINGAKLYGPNR</sequence>
<dbReference type="RefSeq" id="WP_135371675.1">
    <property type="nucleotide sequence ID" value="NZ_RKLY01000007.1"/>
</dbReference>
<dbReference type="Proteomes" id="UP000298021">
    <property type="component" value="Unassembled WGS sequence"/>
</dbReference>
<dbReference type="AlphaFoldDB" id="A0A4Z0JM97"/>
<evidence type="ECO:0000313" key="1">
    <source>
        <dbReference type="EMBL" id="TGD24076.1"/>
    </source>
</evidence>
<name>A0A4Z0JM97_9LACO</name>
<dbReference type="InterPro" id="IPR021080">
    <property type="entry name" value="Minor_capsid_protein"/>
</dbReference>
<gene>
    <name evidence="1" type="ORF">EGT49_03815</name>
</gene>
<accession>A0A4Z0JM97</accession>
<evidence type="ECO:0000313" key="2">
    <source>
        <dbReference type="Proteomes" id="UP000298021"/>
    </source>
</evidence>
<dbReference type="EMBL" id="RKLY01000007">
    <property type="protein sequence ID" value="TGD24076.1"/>
    <property type="molecule type" value="Genomic_DNA"/>
</dbReference>
<dbReference type="OrthoDB" id="2221953at2"/>
<dbReference type="Pfam" id="PF11114">
    <property type="entry name" value="Minor_capsid_2"/>
    <property type="match status" value="1"/>
</dbReference>